<accession>A0ABX8U429</accession>
<keyword evidence="3" id="KW-1185">Reference proteome</keyword>
<protein>
    <submittedName>
        <fullName evidence="2">Uncharacterized protein</fullName>
    </submittedName>
</protein>
<sequence length="78" mass="8280">MAAVWTVVLCLTLARFLATGQSVTQDDAPGCFPDLTDAWASWWIRLYDSETQGLRVAAAAIGVLAARSARDVTPAGRG</sequence>
<proteinExistence type="predicted"/>
<feature type="chain" id="PRO_5047192226" evidence="1">
    <location>
        <begin position="21"/>
        <end position="78"/>
    </location>
</feature>
<dbReference type="Proteomes" id="UP000824681">
    <property type="component" value="Chromosome"/>
</dbReference>
<gene>
    <name evidence="2" type="ORF">Nocox_24470</name>
</gene>
<evidence type="ECO:0000313" key="2">
    <source>
        <dbReference type="EMBL" id="QYC42497.1"/>
    </source>
</evidence>
<keyword evidence="1" id="KW-0732">Signal</keyword>
<organism evidence="2 3">
    <name type="scientific">Nonomuraea coxensis DSM 45129</name>
    <dbReference type="NCBI Taxonomy" id="1122611"/>
    <lineage>
        <taxon>Bacteria</taxon>
        <taxon>Bacillati</taxon>
        <taxon>Actinomycetota</taxon>
        <taxon>Actinomycetes</taxon>
        <taxon>Streptosporangiales</taxon>
        <taxon>Streptosporangiaceae</taxon>
        <taxon>Nonomuraea</taxon>
    </lineage>
</organism>
<evidence type="ECO:0000313" key="3">
    <source>
        <dbReference type="Proteomes" id="UP000824681"/>
    </source>
</evidence>
<dbReference type="EMBL" id="CP068985">
    <property type="protein sequence ID" value="QYC42497.1"/>
    <property type="molecule type" value="Genomic_DNA"/>
</dbReference>
<name>A0ABX8U429_9ACTN</name>
<feature type="signal peptide" evidence="1">
    <location>
        <begin position="1"/>
        <end position="20"/>
    </location>
</feature>
<evidence type="ECO:0000256" key="1">
    <source>
        <dbReference type="SAM" id="SignalP"/>
    </source>
</evidence>
<reference evidence="2 3" key="1">
    <citation type="journal article" date="2021" name="ACS Chem. Biol.">
        <title>Genomic-Led Discovery of a Novel Glycopeptide Antibiotic by Nonomuraea coxensis DSM 45129.</title>
        <authorList>
            <person name="Yushchuk O."/>
            <person name="Vior N.M."/>
            <person name="Andreo-Vidal A."/>
            <person name="Berini F."/>
            <person name="Ruckert C."/>
            <person name="Busche T."/>
            <person name="Binda E."/>
            <person name="Kalinowski J."/>
            <person name="Truman A.W."/>
            <person name="Marinelli F."/>
        </authorList>
    </citation>
    <scope>NUCLEOTIDE SEQUENCE [LARGE SCALE GENOMIC DNA]</scope>
    <source>
        <strain evidence="2 3">DSM 45129</strain>
    </source>
</reference>
<dbReference type="RefSeq" id="WP_020540149.1">
    <property type="nucleotide sequence ID" value="NZ_CP068985.1"/>
</dbReference>